<dbReference type="RefSeq" id="WP_377816250.1">
    <property type="nucleotide sequence ID" value="NZ_JBHRSJ010000034.1"/>
</dbReference>
<gene>
    <name evidence="3" type="ORF">ACFOJE_18645</name>
</gene>
<proteinExistence type="predicted"/>
<dbReference type="InterPro" id="IPR018637">
    <property type="entry name" value="DUF2059"/>
</dbReference>
<evidence type="ECO:0000313" key="3">
    <source>
        <dbReference type="EMBL" id="MFC2974217.1"/>
    </source>
</evidence>
<protein>
    <submittedName>
        <fullName evidence="3">DUF2059 domain-containing protein</fullName>
    </submittedName>
</protein>
<feature type="chain" id="PRO_5047145278" evidence="1">
    <location>
        <begin position="23"/>
        <end position="166"/>
    </location>
</feature>
<comment type="caution">
    <text evidence="3">The sequence shown here is derived from an EMBL/GenBank/DDBJ whole genome shotgun (WGS) entry which is preliminary data.</text>
</comment>
<accession>A0ABV7B0D4</accession>
<evidence type="ECO:0000313" key="4">
    <source>
        <dbReference type="Proteomes" id="UP001595457"/>
    </source>
</evidence>
<keyword evidence="1" id="KW-0732">Signal</keyword>
<feature type="domain" description="DUF2059" evidence="2">
    <location>
        <begin position="90"/>
        <end position="149"/>
    </location>
</feature>
<keyword evidence="4" id="KW-1185">Reference proteome</keyword>
<feature type="signal peptide" evidence="1">
    <location>
        <begin position="1"/>
        <end position="22"/>
    </location>
</feature>
<evidence type="ECO:0000256" key="1">
    <source>
        <dbReference type="SAM" id="SignalP"/>
    </source>
</evidence>
<evidence type="ECO:0000259" key="2">
    <source>
        <dbReference type="Pfam" id="PF09832"/>
    </source>
</evidence>
<name>A0ABV7B0D4_9GAMM</name>
<reference evidence="4" key="1">
    <citation type="journal article" date="2019" name="Int. J. Syst. Evol. Microbiol.">
        <title>The Global Catalogue of Microorganisms (GCM) 10K type strain sequencing project: providing services to taxonomists for standard genome sequencing and annotation.</title>
        <authorList>
            <consortium name="The Broad Institute Genomics Platform"/>
            <consortium name="The Broad Institute Genome Sequencing Center for Infectious Disease"/>
            <person name="Wu L."/>
            <person name="Ma J."/>
        </authorList>
    </citation>
    <scope>NUCLEOTIDE SEQUENCE [LARGE SCALE GENOMIC DNA]</scope>
    <source>
        <strain evidence="4">KCTC 62195</strain>
    </source>
</reference>
<sequence length="166" mass="18724">MSRFRVICAATLLFCASGQVLADAASHAEKTEKFLDLIQANKLTTPIYMQVQDMFAQRFEESKAPASKRSVLESYQARANAALDRAVGWDQIKPGMVKLYTDTFNEKEISELIDFYRSPLGRKVMEKMPALTMQSAQLTQRSLERAVPEVNKLLEDMQKELGAKAK</sequence>
<organism evidence="3 4">
    <name type="scientific">Azotobacter bryophylli</name>
    <dbReference type="NCBI Taxonomy" id="1986537"/>
    <lineage>
        <taxon>Bacteria</taxon>
        <taxon>Pseudomonadati</taxon>
        <taxon>Pseudomonadota</taxon>
        <taxon>Gammaproteobacteria</taxon>
        <taxon>Pseudomonadales</taxon>
        <taxon>Pseudomonadaceae</taxon>
        <taxon>Azotobacter</taxon>
    </lineage>
</organism>
<dbReference type="EMBL" id="JBHRSJ010000034">
    <property type="protein sequence ID" value="MFC2974217.1"/>
    <property type="molecule type" value="Genomic_DNA"/>
</dbReference>
<dbReference type="Proteomes" id="UP001595457">
    <property type="component" value="Unassembled WGS sequence"/>
</dbReference>
<dbReference type="Pfam" id="PF09832">
    <property type="entry name" value="DUF2059"/>
    <property type="match status" value="1"/>
</dbReference>